<reference evidence="1 2" key="1">
    <citation type="submission" date="2013-03" db="EMBL/GenBank/DDBJ databases">
        <title>Whole genome shotgun sequencing of Clostridium sartagoforme AAU1.</title>
        <authorList>
            <person name="Joshi C.G."/>
            <person name="Duggirala S.M."/>
            <person name="Nathani N.M."/>
            <person name="Bhatt V.D."/>
            <person name="Patel A.K."/>
            <person name="Pandya P.R."/>
            <person name="KaPatel J.A."/>
        </authorList>
    </citation>
    <scope>NUCLEOTIDE SEQUENCE [LARGE SCALE GENOMIC DNA]</scope>
    <source>
        <strain evidence="1 2">AAU1</strain>
    </source>
</reference>
<evidence type="ECO:0000313" key="2">
    <source>
        <dbReference type="Proteomes" id="UP000013988"/>
    </source>
</evidence>
<evidence type="ECO:0000313" key="1">
    <source>
        <dbReference type="EMBL" id="EOR20416.1"/>
    </source>
</evidence>
<dbReference type="Proteomes" id="UP000013988">
    <property type="component" value="Unassembled WGS sequence"/>
</dbReference>
<name>R9BZP3_9CLOT</name>
<sequence length="67" mass="7733">MDVLGFVISVFSGVVGNSVYNFITEEDIELKLTRIYHLVENLFCEKYGNKYGDYSNSFLLGKRIFII</sequence>
<dbReference type="RefSeq" id="WP_016208695.1">
    <property type="nucleotide sequence ID" value="NZ_ASRV01000205.1"/>
</dbReference>
<organism evidence="1 2">
    <name type="scientific">Clostridium sartagoforme AAU1</name>
    <dbReference type="NCBI Taxonomy" id="1202534"/>
    <lineage>
        <taxon>Bacteria</taxon>
        <taxon>Bacillati</taxon>
        <taxon>Bacillota</taxon>
        <taxon>Clostridia</taxon>
        <taxon>Eubacteriales</taxon>
        <taxon>Clostridiaceae</taxon>
        <taxon>Clostridium</taxon>
    </lineage>
</organism>
<dbReference type="PATRIC" id="fig|1202534.3.peg.3450"/>
<dbReference type="EMBL" id="ASRV01000205">
    <property type="protein sequence ID" value="EOR20416.1"/>
    <property type="molecule type" value="Genomic_DNA"/>
</dbReference>
<protein>
    <submittedName>
        <fullName evidence="1">Uncharacterized protein</fullName>
    </submittedName>
</protein>
<keyword evidence="2" id="KW-1185">Reference proteome</keyword>
<comment type="caution">
    <text evidence="1">The sequence shown here is derived from an EMBL/GenBank/DDBJ whole genome shotgun (WGS) entry which is preliminary data.</text>
</comment>
<accession>R9BZP3</accession>
<dbReference type="AlphaFoldDB" id="R9BZP3"/>
<gene>
    <name evidence="1" type="ORF">A500_17315</name>
</gene>
<proteinExistence type="predicted"/>